<comment type="caution">
    <text evidence="2">The sequence shown here is derived from an EMBL/GenBank/DDBJ whole genome shotgun (WGS) entry which is preliminary data.</text>
</comment>
<proteinExistence type="predicted"/>
<sequence>MKTSIEVEYWVIDSDGNLAEPGPLTDASQRPERERAEPLVAVQTPPCESAPALRTALGDALEAVRSRAAELDKRLVPLGTPINDGEIARHPDEQAGIRRHLGGNADRATNCAGTRIRFEQRNVADQLNALIALDPALALVNSSPYQGGERIANGARAYCCRDRSDESGPKRGHRWRYVETVDEWHRRLEHRSEAFKDAALEAGVDPDTIEKRVSPDDSIWTPVRLRGSMSAVEWRSPDTALPSQLLRLAADLETVMERLDHTTVRIDGAGAGDGRRRGTDGVLTGIEDEPTARPGHVTSEEIALPAFETVCDLTESAIRDGLESAAVAGYLERMGFPVGDYHPIATRIDGRQYVTNADARELRLEYASRLEEDVKQLREDG</sequence>
<evidence type="ECO:0000313" key="2">
    <source>
        <dbReference type="EMBL" id="ELY65680.1"/>
    </source>
</evidence>
<dbReference type="AlphaFoldDB" id="L9XV89"/>
<dbReference type="SUPFAM" id="SSF55931">
    <property type="entry name" value="Glutamine synthetase/guanido kinase"/>
    <property type="match status" value="1"/>
</dbReference>
<dbReference type="Proteomes" id="UP000011632">
    <property type="component" value="Unassembled WGS sequence"/>
</dbReference>
<dbReference type="OrthoDB" id="156252at2157"/>
<name>L9XV89_9EURY</name>
<dbReference type="EMBL" id="AOID01000044">
    <property type="protein sequence ID" value="ELY65680.1"/>
    <property type="molecule type" value="Genomic_DNA"/>
</dbReference>
<feature type="region of interest" description="Disordered" evidence="1">
    <location>
        <begin position="270"/>
        <end position="291"/>
    </location>
</feature>
<keyword evidence="3" id="KW-1185">Reference proteome</keyword>
<gene>
    <name evidence="2" type="ORF">C489_13960</name>
</gene>
<reference evidence="2 3" key="1">
    <citation type="journal article" date="2014" name="PLoS Genet.">
        <title>Phylogenetically driven sequencing of extremely halophilic archaea reveals strategies for static and dynamic osmo-response.</title>
        <authorList>
            <person name="Becker E.A."/>
            <person name="Seitzer P.M."/>
            <person name="Tritt A."/>
            <person name="Larsen D."/>
            <person name="Krusor M."/>
            <person name="Yao A.I."/>
            <person name="Wu D."/>
            <person name="Madern D."/>
            <person name="Eisen J.A."/>
            <person name="Darling A.E."/>
            <person name="Facciotti M.T."/>
        </authorList>
    </citation>
    <scope>NUCLEOTIDE SEQUENCE [LARGE SCALE GENOMIC DNA]</scope>
    <source>
        <strain evidence="2 3">JCM 10478</strain>
    </source>
</reference>
<dbReference type="PATRIC" id="fig|1227496.3.peg.2798"/>
<protein>
    <submittedName>
        <fullName evidence="2">Glutamate--cysteine ligase</fullName>
    </submittedName>
</protein>
<accession>L9XV89</accession>
<dbReference type="GO" id="GO:0016874">
    <property type="term" value="F:ligase activity"/>
    <property type="evidence" value="ECO:0007669"/>
    <property type="project" value="UniProtKB-KW"/>
</dbReference>
<organism evidence="2 3">
    <name type="scientific">Natrinema versiforme JCM 10478</name>
    <dbReference type="NCBI Taxonomy" id="1227496"/>
    <lineage>
        <taxon>Archaea</taxon>
        <taxon>Methanobacteriati</taxon>
        <taxon>Methanobacteriota</taxon>
        <taxon>Stenosarchaea group</taxon>
        <taxon>Halobacteria</taxon>
        <taxon>Halobacteriales</taxon>
        <taxon>Natrialbaceae</taxon>
        <taxon>Natrinema</taxon>
    </lineage>
</organism>
<dbReference type="RefSeq" id="WP_006431881.1">
    <property type="nucleotide sequence ID" value="NZ_AOID01000044.1"/>
</dbReference>
<keyword evidence="2" id="KW-0436">Ligase</keyword>
<evidence type="ECO:0000256" key="1">
    <source>
        <dbReference type="SAM" id="MobiDB-lite"/>
    </source>
</evidence>
<dbReference type="InterPro" id="IPR014746">
    <property type="entry name" value="Gln_synth/guanido_kin_cat_dom"/>
</dbReference>
<evidence type="ECO:0000313" key="3">
    <source>
        <dbReference type="Proteomes" id="UP000011632"/>
    </source>
</evidence>
<dbReference type="Gene3D" id="3.30.590.20">
    <property type="match status" value="1"/>
</dbReference>